<keyword evidence="2" id="KW-1185">Reference proteome</keyword>
<dbReference type="AlphaFoldDB" id="A0A409Y5V9"/>
<protein>
    <recommendedName>
        <fullName evidence="3">Hemerythrin-like domain-containing protein</fullName>
    </recommendedName>
</protein>
<dbReference type="EMBL" id="NHTK01001383">
    <property type="protein sequence ID" value="PPQ98412.1"/>
    <property type="molecule type" value="Genomic_DNA"/>
</dbReference>
<sequence>MPFPLALLPTIPNSFESMKGSQALQYQNTFMKNALIRALNRVHELAPRIKPASKELRQFADYVEVVCKLFDNHIEGDELFLKRLAQETKMSYCAIKCGATVQAALKGMRSMVETWKKDPKAYLPTRLLDALVAMDKDINEVLHKQSVKFRPESIPKGISDDKLFELIGENLAWIVTKVDMNLVLPFCVSHHDIKTSPHWPTVHPDAIQKELPKLVKVHADMWKLAPFDPLTRKALKCPV</sequence>
<name>A0A409Y5V9_9AGAR</name>
<reference evidence="1 2" key="1">
    <citation type="journal article" date="2018" name="Evol. Lett.">
        <title>Horizontal gene cluster transfer increased hallucinogenic mushroom diversity.</title>
        <authorList>
            <person name="Reynolds H.T."/>
            <person name="Vijayakumar V."/>
            <person name="Gluck-Thaler E."/>
            <person name="Korotkin H.B."/>
            <person name="Matheny P.B."/>
            <person name="Slot J.C."/>
        </authorList>
    </citation>
    <scope>NUCLEOTIDE SEQUENCE [LARGE SCALE GENOMIC DNA]</scope>
    <source>
        <strain evidence="1 2">2629</strain>
    </source>
</reference>
<evidence type="ECO:0000313" key="1">
    <source>
        <dbReference type="EMBL" id="PPQ98412.1"/>
    </source>
</evidence>
<proteinExistence type="predicted"/>
<accession>A0A409Y5V9</accession>
<gene>
    <name evidence="1" type="ORF">CVT24_004091</name>
</gene>
<comment type="caution">
    <text evidence="1">The sequence shown here is derived from an EMBL/GenBank/DDBJ whole genome shotgun (WGS) entry which is preliminary data.</text>
</comment>
<dbReference type="InParanoid" id="A0A409Y5V9"/>
<dbReference type="OrthoDB" id="58416at2759"/>
<organism evidence="1 2">
    <name type="scientific">Panaeolus cyanescens</name>
    <dbReference type="NCBI Taxonomy" id="181874"/>
    <lineage>
        <taxon>Eukaryota</taxon>
        <taxon>Fungi</taxon>
        <taxon>Dikarya</taxon>
        <taxon>Basidiomycota</taxon>
        <taxon>Agaricomycotina</taxon>
        <taxon>Agaricomycetes</taxon>
        <taxon>Agaricomycetidae</taxon>
        <taxon>Agaricales</taxon>
        <taxon>Agaricineae</taxon>
        <taxon>Galeropsidaceae</taxon>
        <taxon>Panaeolus</taxon>
    </lineage>
</organism>
<dbReference type="Proteomes" id="UP000284842">
    <property type="component" value="Unassembled WGS sequence"/>
</dbReference>
<evidence type="ECO:0000313" key="2">
    <source>
        <dbReference type="Proteomes" id="UP000284842"/>
    </source>
</evidence>
<evidence type="ECO:0008006" key="3">
    <source>
        <dbReference type="Google" id="ProtNLM"/>
    </source>
</evidence>